<reference evidence="1 3" key="2">
    <citation type="journal article" date="2018" name="Plant J.">
        <title>The Physcomitrella patens chromosome-scale assembly reveals moss genome structure and evolution.</title>
        <authorList>
            <person name="Lang D."/>
            <person name="Ullrich K.K."/>
            <person name="Murat F."/>
            <person name="Fuchs J."/>
            <person name="Jenkins J."/>
            <person name="Haas F.B."/>
            <person name="Piednoel M."/>
            <person name="Gundlach H."/>
            <person name="Van Bel M."/>
            <person name="Meyberg R."/>
            <person name="Vives C."/>
            <person name="Morata J."/>
            <person name="Symeonidi A."/>
            <person name="Hiss M."/>
            <person name="Muchero W."/>
            <person name="Kamisugi Y."/>
            <person name="Saleh O."/>
            <person name="Blanc G."/>
            <person name="Decker E.L."/>
            <person name="van Gessel N."/>
            <person name="Grimwood J."/>
            <person name="Hayes R.D."/>
            <person name="Graham S.W."/>
            <person name="Gunter L.E."/>
            <person name="McDaniel S.F."/>
            <person name="Hoernstein S.N.W."/>
            <person name="Larsson A."/>
            <person name="Li F.W."/>
            <person name="Perroud P.F."/>
            <person name="Phillips J."/>
            <person name="Ranjan P."/>
            <person name="Rokshar D.S."/>
            <person name="Rothfels C.J."/>
            <person name="Schneider L."/>
            <person name="Shu S."/>
            <person name="Stevenson D.W."/>
            <person name="Thummler F."/>
            <person name="Tillich M."/>
            <person name="Villarreal Aguilar J.C."/>
            <person name="Widiez T."/>
            <person name="Wong G.K."/>
            <person name="Wymore A."/>
            <person name="Zhang Y."/>
            <person name="Zimmer A.D."/>
            <person name="Quatrano R.S."/>
            <person name="Mayer K.F.X."/>
            <person name="Goodstein D."/>
            <person name="Casacuberta J.M."/>
            <person name="Vandepoele K."/>
            <person name="Reski R."/>
            <person name="Cuming A.C."/>
            <person name="Tuskan G.A."/>
            <person name="Maumus F."/>
            <person name="Salse J."/>
            <person name="Schmutz J."/>
            <person name="Rensing S.A."/>
        </authorList>
    </citation>
    <scope>NUCLEOTIDE SEQUENCE [LARGE SCALE GENOMIC DNA]</scope>
    <source>
        <strain evidence="2 3">cv. Gransden 2004</strain>
    </source>
</reference>
<dbReference type="EnsemblPlants" id="Pp3c18_7700V3.1">
    <property type="protein sequence ID" value="Pp3c18_7700V3.1"/>
    <property type="gene ID" value="Pp3c18_7700"/>
</dbReference>
<dbReference type="GeneID" id="112295048"/>
<evidence type="ECO:0000313" key="3">
    <source>
        <dbReference type="Proteomes" id="UP000006727"/>
    </source>
</evidence>
<dbReference type="AlphaFoldDB" id="A0A2K1J096"/>
<dbReference type="Gramene" id="Pp3c18_7700V3.1">
    <property type="protein sequence ID" value="Pp3c18_7700V3.1"/>
    <property type="gene ID" value="Pp3c18_7700"/>
</dbReference>
<dbReference type="Proteomes" id="UP000006727">
    <property type="component" value="Chromosome 18"/>
</dbReference>
<evidence type="ECO:0000313" key="2">
    <source>
        <dbReference type="EnsemblPlants" id="Pp3c18_7700V3.1"/>
    </source>
</evidence>
<evidence type="ECO:0000313" key="1">
    <source>
        <dbReference type="EMBL" id="PNR34952.1"/>
    </source>
</evidence>
<sequence length="267" mass="28935">MGTAAARALILQRIQLHGSNHLVHPASSARQLNSGPLSVPPFTRSNWNPVSRNSNWVDACKSFNLSTATEFTIHTNNSIVTRAGLAPARFGSPRADLLVSSYGFSQGLASVMCYNSSVASTSGSSERHQAQESRPKEEEKKSSFGLLAIGAGIFSTILRYILKFCGGGFTPYLKQVEKDVDKVADFVEEGAQLVIKTADEIEEIARIADVSAQEAEDLALKVETKTKVVKETLDEILDVLEGGKKLSNVLTNYASWKKETQETPQGS</sequence>
<dbReference type="RefSeq" id="XP_024401930.1">
    <property type="nucleotide sequence ID" value="XM_024546162.2"/>
</dbReference>
<dbReference type="KEGG" id="ppp:112295048"/>
<organism evidence="1">
    <name type="scientific">Physcomitrium patens</name>
    <name type="common">Spreading-leaved earth moss</name>
    <name type="synonym">Physcomitrella patens</name>
    <dbReference type="NCBI Taxonomy" id="3218"/>
    <lineage>
        <taxon>Eukaryota</taxon>
        <taxon>Viridiplantae</taxon>
        <taxon>Streptophyta</taxon>
        <taxon>Embryophyta</taxon>
        <taxon>Bryophyta</taxon>
        <taxon>Bryophytina</taxon>
        <taxon>Bryopsida</taxon>
        <taxon>Funariidae</taxon>
        <taxon>Funariales</taxon>
        <taxon>Funariaceae</taxon>
        <taxon>Physcomitrium</taxon>
    </lineage>
</organism>
<name>A0A2K1J096_PHYPA</name>
<dbReference type="RefSeq" id="XP_024401933.1">
    <property type="nucleotide sequence ID" value="XM_024546165.2"/>
</dbReference>
<proteinExistence type="predicted"/>
<reference evidence="2" key="3">
    <citation type="submission" date="2020-12" db="UniProtKB">
        <authorList>
            <consortium name="EnsemblPlants"/>
        </authorList>
    </citation>
    <scope>IDENTIFICATION</scope>
</reference>
<protein>
    <submittedName>
        <fullName evidence="1 2">Uncharacterized protein</fullName>
    </submittedName>
</protein>
<dbReference type="RefSeq" id="XP_024401931.1">
    <property type="nucleotide sequence ID" value="XM_024546163.2"/>
</dbReference>
<gene>
    <name evidence="2" type="primary">LOC112295048</name>
    <name evidence="1" type="ORF">PHYPA_022851</name>
</gene>
<dbReference type="PaxDb" id="3218-PP1S299_62V6.1"/>
<keyword evidence="3" id="KW-1185">Reference proteome</keyword>
<dbReference type="EMBL" id="ABEU02000018">
    <property type="protein sequence ID" value="PNR34952.1"/>
    <property type="molecule type" value="Genomic_DNA"/>
</dbReference>
<dbReference type="Gramene" id="Pp3c18_7700V3.2">
    <property type="protein sequence ID" value="Pp3c18_7700V3.2"/>
    <property type="gene ID" value="Pp3c18_7700"/>
</dbReference>
<dbReference type="RefSeq" id="XP_024401932.1">
    <property type="nucleotide sequence ID" value="XM_024546164.2"/>
</dbReference>
<reference evidence="1 3" key="1">
    <citation type="journal article" date="2008" name="Science">
        <title>The Physcomitrella genome reveals evolutionary insights into the conquest of land by plants.</title>
        <authorList>
            <person name="Rensing S."/>
            <person name="Lang D."/>
            <person name="Zimmer A."/>
            <person name="Terry A."/>
            <person name="Salamov A."/>
            <person name="Shapiro H."/>
            <person name="Nishiyama T."/>
            <person name="Perroud P.-F."/>
            <person name="Lindquist E."/>
            <person name="Kamisugi Y."/>
            <person name="Tanahashi T."/>
            <person name="Sakakibara K."/>
            <person name="Fujita T."/>
            <person name="Oishi K."/>
            <person name="Shin-I T."/>
            <person name="Kuroki Y."/>
            <person name="Toyoda A."/>
            <person name="Suzuki Y."/>
            <person name="Hashimoto A."/>
            <person name="Yamaguchi K."/>
            <person name="Sugano A."/>
            <person name="Kohara Y."/>
            <person name="Fujiyama A."/>
            <person name="Anterola A."/>
            <person name="Aoki S."/>
            <person name="Ashton N."/>
            <person name="Barbazuk W.B."/>
            <person name="Barker E."/>
            <person name="Bennetzen J."/>
            <person name="Bezanilla M."/>
            <person name="Blankenship R."/>
            <person name="Cho S.H."/>
            <person name="Dutcher S."/>
            <person name="Estelle M."/>
            <person name="Fawcett J.A."/>
            <person name="Gundlach H."/>
            <person name="Hanada K."/>
            <person name="Heyl A."/>
            <person name="Hicks K.A."/>
            <person name="Hugh J."/>
            <person name="Lohr M."/>
            <person name="Mayer K."/>
            <person name="Melkozernov A."/>
            <person name="Murata T."/>
            <person name="Nelson D."/>
            <person name="Pils B."/>
            <person name="Prigge M."/>
            <person name="Reiss B."/>
            <person name="Renner T."/>
            <person name="Rombauts S."/>
            <person name="Rushton P."/>
            <person name="Sanderfoot A."/>
            <person name="Schween G."/>
            <person name="Shiu S.-H."/>
            <person name="Stueber K."/>
            <person name="Theodoulou F.L."/>
            <person name="Tu H."/>
            <person name="Van de Peer Y."/>
            <person name="Verrier P.J."/>
            <person name="Waters E."/>
            <person name="Wood A."/>
            <person name="Yang L."/>
            <person name="Cove D."/>
            <person name="Cuming A."/>
            <person name="Hasebe M."/>
            <person name="Lucas S."/>
            <person name="Mishler D.B."/>
            <person name="Reski R."/>
            <person name="Grigoriev I."/>
            <person name="Quatrano R.S."/>
            <person name="Boore J.L."/>
        </authorList>
    </citation>
    <scope>NUCLEOTIDE SEQUENCE [LARGE SCALE GENOMIC DNA]</scope>
    <source>
        <strain evidence="2 3">cv. Gransden 2004</strain>
    </source>
</reference>
<accession>A0A2K1J096</accession>
<dbReference type="EnsemblPlants" id="Pp3c18_7700V3.2">
    <property type="protein sequence ID" value="Pp3c18_7700V3.2"/>
    <property type="gene ID" value="Pp3c18_7700"/>
</dbReference>
<dbReference type="RefSeq" id="XP_073396686.1">
    <property type="nucleotide sequence ID" value="XM_073540585.1"/>
</dbReference>
<dbReference type="OrthoDB" id="10449833at2759"/>